<dbReference type="KEGG" id="chd:Calhy_0336"/>
<dbReference type="RefSeq" id="WP_013402293.1">
    <property type="nucleotide sequence ID" value="NC_014652.1"/>
</dbReference>
<reference evidence="1 2" key="2">
    <citation type="journal article" date="2011" name="J. Bacteriol.">
        <title>Complete genome sequences for the anaerobic, extremely thermophilic plant biomass-degrading bacteria Caldicellulosiruptor hydrothermalis, Caldicellulosiruptor kristjanssonii, Caldicellulosiruptor kronotskyensis, Caldicellulosiruptor owensenis, and Caldicellulosiruptor lactoaceticus.</title>
        <authorList>
            <person name="Blumer-Schuette S.E."/>
            <person name="Ozdemir I."/>
            <person name="Mistry D."/>
            <person name="Lucas S."/>
            <person name="Lapidus A."/>
            <person name="Cheng J.F."/>
            <person name="Goodwin L.A."/>
            <person name="Pitluck S."/>
            <person name="Land M.L."/>
            <person name="Hauser L.J."/>
            <person name="Woyke T."/>
            <person name="Mikhailova N."/>
            <person name="Pati A."/>
            <person name="Kyrpides N.C."/>
            <person name="Ivanova N."/>
            <person name="Detter J.C."/>
            <person name="Walston-Davenport K."/>
            <person name="Han S."/>
            <person name="Adams M.W."/>
            <person name="Kelly R.M."/>
        </authorList>
    </citation>
    <scope>NUCLEOTIDE SEQUENCE [LARGE SCALE GENOMIC DNA]</scope>
    <source>
        <strain evidence="2">DSM 18901 / VKM B-2411 / 108</strain>
    </source>
</reference>
<protein>
    <submittedName>
        <fullName evidence="1">Uncharacterized protein</fullName>
    </submittedName>
</protein>
<dbReference type="AlphaFoldDB" id="E4QBI2"/>
<evidence type="ECO:0000313" key="1">
    <source>
        <dbReference type="EMBL" id="ADQ06084.1"/>
    </source>
</evidence>
<evidence type="ECO:0000313" key="2">
    <source>
        <dbReference type="Proteomes" id="UP000006890"/>
    </source>
</evidence>
<accession>E4QBI2</accession>
<reference key="1">
    <citation type="submission" date="2010-09" db="EMBL/GenBank/DDBJ databases">
        <title>Complete sequence of Caldicellulosiruptor hydrothermalis 108.</title>
        <authorList>
            <consortium name="US DOE Joint Genome Institute"/>
            <person name="Lucas S."/>
            <person name="Copeland A."/>
            <person name="Lapidus A."/>
            <person name="Cheng J.-F."/>
            <person name="Bruce D."/>
            <person name="Goodwin L."/>
            <person name="Pitluck S."/>
            <person name="Davenport K."/>
            <person name="Detter J.C."/>
            <person name="Han C."/>
            <person name="Tapia R."/>
            <person name="Land M."/>
            <person name="Hauser L."/>
            <person name="Chang Y.-J."/>
            <person name="Jeffries C."/>
            <person name="Kyrpides N."/>
            <person name="Ivanova N."/>
            <person name="Mikhailova N."/>
            <person name="Blumer-Schuette S.E."/>
            <person name="Kelly R.M."/>
            <person name="Woyke T."/>
        </authorList>
    </citation>
    <scope>NUCLEOTIDE SEQUENCE</scope>
    <source>
        <strain>108</strain>
    </source>
</reference>
<proteinExistence type="predicted"/>
<keyword evidence="2" id="KW-1185">Reference proteome</keyword>
<organism evidence="1 2">
    <name type="scientific">Caldicellulosiruptor hydrothermalis (strain DSM 18901 / VKM B-2411 / 108)</name>
    <dbReference type="NCBI Taxonomy" id="632292"/>
    <lineage>
        <taxon>Bacteria</taxon>
        <taxon>Bacillati</taxon>
        <taxon>Bacillota</taxon>
        <taxon>Bacillota incertae sedis</taxon>
        <taxon>Caldicellulosiruptorales</taxon>
        <taxon>Caldicellulosiruptoraceae</taxon>
        <taxon>Caldicellulosiruptor</taxon>
    </lineage>
</organism>
<gene>
    <name evidence="1" type="ordered locus">Calhy_0336</name>
</gene>
<dbReference type="EMBL" id="CP002219">
    <property type="protein sequence ID" value="ADQ06084.1"/>
    <property type="molecule type" value="Genomic_DNA"/>
</dbReference>
<dbReference type="HOGENOM" id="CLU_1445176_0_0_9"/>
<dbReference type="Proteomes" id="UP000006890">
    <property type="component" value="Chromosome"/>
</dbReference>
<name>E4QBI2_CALH1</name>
<sequence length="187" mass="21645">MKSREVEKMIRKLPDKHMESNIDERFCVGDILSILLHEYSGSSLLSALLSLYDCECAFCTPLYTCASETAAVTKGKLGGKDLFRKALLDAKYDGVLQKWYENLRGMSVDTFIGCVVLRYLGKLILLHMARELGQNVNVKDETSVQEFTERLRKELFRIEWEEAVRRAEFKKWLRAEREVDEPPEDVE</sequence>